<dbReference type="Proteomes" id="UP000000374">
    <property type="component" value="Chromosome"/>
</dbReference>
<feature type="region of interest" description="Disordered" evidence="1">
    <location>
        <begin position="83"/>
        <end position="143"/>
    </location>
</feature>
<evidence type="ECO:0000256" key="1">
    <source>
        <dbReference type="SAM" id="MobiDB-lite"/>
    </source>
</evidence>
<organism evidence="2 3">
    <name type="scientific">Verminephrobacter eiseniae (strain EF01-2)</name>
    <dbReference type="NCBI Taxonomy" id="391735"/>
    <lineage>
        <taxon>Bacteria</taxon>
        <taxon>Pseudomonadati</taxon>
        <taxon>Pseudomonadota</taxon>
        <taxon>Betaproteobacteria</taxon>
        <taxon>Burkholderiales</taxon>
        <taxon>Comamonadaceae</taxon>
        <taxon>Verminephrobacter</taxon>
    </lineage>
</organism>
<reference evidence="3" key="1">
    <citation type="submission" date="2006-12" db="EMBL/GenBank/DDBJ databases">
        <title>Complete sequence of chromosome 1 of Verminephrobacter eiseniae EF01-2.</title>
        <authorList>
            <person name="Copeland A."/>
            <person name="Lucas S."/>
            <person name="Lapidus A."/>
            <person name="Barry K."/>
            <person name="Detter J.C."/>
            <person name="Glavina del Rio T."/>
            <person name="Dalin E."/>
            <person name="Tice H."/>
            <person name="Pitluck S."/>
            <person name="Chertkov O."/>
            <person name="Brettin T."/>
            <person name="Bruce D."/>
            <person name="Han C."/>
            <person name="Tapia R."/>
            <person name="Gilna P."/>
            <person name="Schmutz J."/>
            <person name="Larimer F."/>
            <person name="Land M."/>
            <person name="Hauser L."/>
            <person name="Kyrpides N."/>
            <person name="Kim E."/>
            <person name="Stahl D."/>
            <person name="Richardson P."/>
        </authorList>
    </citation>
    <scope>NUCLEOTIDE SEQUENCE [LARGE SCALE GENOMIC DNA]</scope>
    <source>
        <strain evidence="3">EF01-2</strain>
    </source>
</reference>
<dbReference type="KEGG" id="vei:Veis_1975"/>
<sequence>MPKITASTLPAGVSAQVPIAPDVALRVGGHQAVADQAPVAAGPEQVIPFLKHPCTLPASLAVHWYCLRSAFAFTNALAMASGHGGALQARKGRRAGRKTAVGRPGPGGQPGAGKAGLMTAPSAAAWRSGRSRGLEPRTKSHAN</sequence>
<evidence type="ECO:0000313" key="2">
    <source>
        <dbReference type="EMBL" id="ABM57727.1"/>
    </source>
</evidence>
<keyword evidence="3" id="KW-1185">Reference proteome</keyword>
<feature type="compositionally biased region" description="Basic and acidic residues" evidence="1">
    <location>
        <begin position="132"/>
        <end position="143"/>
    </location>
</feature>
<proteinExistence type="predicted"/>
<dbReference type="HOGENOM" id="CLU_1805376_0_0_4"/>
<protein>
    <submittedName>
        <fullName evidence="2">Uncharacterized protein</fullName>
    </submittedName>
</protein>
<dbReference type="AlphaFoldDB" id="A1WJC0"/>
<accession>A1WJC0</accession>
<feature type="compositionally biased region" description="Gly residues" evidence="1">
    <location>
        <begin position="104"/>
        <end position="114"/>
    </location>
</feature>
<gene>
    <name evidence="2" type="ordered locus">Veis_1975</name>
</gene>
<evidence type="ECO:0000313" key="3">
    <source>
        <dbReference type="Proteomes" id="UP000000374"/>
    </source>
</evidence>
<dbReference type="EMBL" id="CP000542">
    <property type="protein sequence ID" value="ABM57727.1"/>
    <property type="molecule type" value="Genomic_DNA"/>
</dbReference>
<name>A1WJC0_VEREI</name>